<dbReference type="PROSITE" id="PS51085">
    <property type="entry name" value="2FE2S_FER_2"/>
    <property type="match status" value="1"/>
</dbReference>
<dbReference type="InterPro" id="IPR039261">
    <property type="entry name" value="FNR_nucleotide-bd"/>
</dbReference>
<dbReference type="CDD" id="cd00207">
    <property type="entry name" value="fer2"/>
    <property type="match status" value="1"/>
</dbReference>
<dbReference type="InterPro" id="IPR006058">
    <property type="entry name" value="2Fe2S_fd_BS"/>
</dbReference>
<dbReference type="PANTHER" id="PTHR47354:SF5">
    <property type="entry name" value="PROTEIN RFBI"/>
    <property type="match status" value="1"/>
</dbReference>
<feature type="domain" description="2Fe-2S ferredoxin-type" evidence="1">
    <location>
        <begin position="183"/>
        <end position="273"/>
    </location>
</feature>
<dbReference type="InterPro" id="IPR001041">
    <property type="entry name" value="2Fe-2S_ferredoxin-type"/>
</dbReference>
<evidence type="ECO:0000313" key="3">
    <source>
        <dbReference type="EMBL" id="OIR03860.1"/>
    </source>
</evidence>
<dbReference type="SUPFAM" id="SSF52343">
    <property type="entry name" value="Ferredoxin reductase-like, C-terminal NADP-linked domain"/>
    <property type="match status" value="1"/>
</dbReference>
<dbReference type="PROSITE" id="PS51384">
    <property type="entry name" value="FAD_FR"/>
    <property type="match status" value="1"/>
</dbReference>
<dbReference type="SUPFAM" id="SSF63380">
    <property type="entry name" value="Riboflavin synthase domain-like"/>
    <property type="match status" value="1"/>
</dbReference>
<dbReference type="Gene3D" id="3.10.20.30">
    <property type="match status" value="1"/>
</dbReference>
<dbReference type="AlphaFoldDB" id="A0A1J5SQE5"/>
<protein>
    <submittedName>
        <fullName evidence="3">CDP-6-deoxy-L-threo-D-glycero-4-hexulose-3-dehydrase reductase</fullName>
        <ecNumber evidence="3">1.17.1.-</ecNumber>
    </submittedName>
</protein>
<dbReference type="InterPro" id="IPR050415">
    <property type="entry name" value="MRET"/>
</dbReference>
<dbReference type="Gene3D" id="2.40.30.10">
    <property type="entry name" value="Translation factors"/>
    <property type="match status" value="1"/>
</dbReference>
<reference evidence="3" key="1">
    <citation type="submission" date="2016-10" db="EMBL/GenBank/DDBJ databases">
        <title>Sequence of Gallionella enrichment culture.</title>
        <authorList>
            <person name="Poehlein A."/>
            <person name="Muehling M."/>
            <person name="Daniel R."/>
        </authorList>
    </citation>
    <scope>NUCLEOTIDE SEQUENCE</scope>
</reference>
<dbReference type="InterPro" id="IPR012675">
    <property type="entry name" value="Beta-grasp_dom_sf"/>
</dbReference>
<keyword evidence="3" id="KW-0560">Oxidoreductase</keyword>
<gene>
    <name evidence="3" type="primary">ascD_5</name>
    <name evidence="3" type="ORF">GALL_140410</name>
</gene>
<accession>A0A1J5SQE5</accession>
<evidence type="ECO:0000259" key="2">
    <source>
        <dbReference type="PROSITE" id="PS51384"/>
    </source>
</evidence>
<proteinExistence type="predicted"/>
<comment type="caution">
    <text evidence="3">The sequence shown here is derived from an EMBL/GenBank/DDBJ whole genome shotgun (WGS) entry which is preliminary data.</text>
</comment>
<dbReference type="InterPro" id="IPR017938">
    <property type="entry name" value="Riboflavin_synthase-like_b-brl"/>
</dbReference>
<evidence type="ECO:0000259" key="1">
    <source>
        <dbReference type="PROSITE" id="PS51085"/>
    </source>
</evidence>
<dbReference type="GO" id="GO:0016491">
    <property type="term" value="F:oxidoreductase activity"/>
    <property type="evidence" value="ECO:0007669"/>
    <property type="project" value="UniProtKB-KW"/>
</dbReference>
<sequence length="518" mass="55147">MLADGSGSGSDGGESVGQHLTLSRAAQLIGVSRGALQRKIREGELPSHDGMVAAADLLRAYPDFNLEDSGALERVLKIKEEAFGRRVMERVLPSSEVLAQRLFAQSQELGDLRRHLARYHELVLALQVRVAQTKAQAQTPGSTAQAWLELGEMLERGLAEVLASSEPPDALGLMDDMLKVMSAHVTVRPSGRQFLVEGHDTLLKAGLGAGLTLNYGCGNGNCGLCKARVVSGEVRRVQHCDYALSEAERLQGYVLLCAHTAVSDVVLEALEARGPADIPEQRIVARVRSVAPVNAHAADTLLLHVQTPRSNRLRFLAGQSVTLGLAGDGDDCSATYPVASCPCDDRNLHFHVARPAAGDADPFAERLFSGALKAGQELSLWGPWEEFTLAADSGRPLIFAACDTGFAPINSLIEHALAVDAAESLALYWLATRADGHYRDNQCRAWADALDHFRYAPLRARDAGDGGRDTARAIAAGCAGALARHDVYLSGPQAFVAAAAAELEAAGLAASQLHARVI</sequence>
<dbReference type="Pfam" id="PF00111">
    <property type="entry name" value="Fer2"/>
    <property type="match status" value="1"/>
</dbReference>
<dbReference type="InterPro" id="IPR017927">
    <property type="entry name" value="FAD-bd_FR_type"/>
</dbReference>
<dbReference type="GO" id="GO:0051537">
    <property type="term" value="F:2 iron, 2 sulfur cluster binding"/>
    <property type="evidence" value="ECO:0007669"/>
    <property type="project" value="InterPro"/>
</dbReference>
<dbReference type="SUPFAM" id="SSF54292">
    <property type="entry name" value="2Fe-2S ferredoxin-like"/>
    <property type="match status" value="1"/>
</dbReference>
<dbReference type="PROSITE" id="PS00197">
    <property type="entry name" value="2FE2S_FER_1"/>
    <property type="match status" value="1"/>
</dbReference>
<dbReference type="PRINTS" id="PR00410">
    <property type="entry name" value="PHEHYDRXLASE"/>
</dbReference>
<dbReference type="PANTHER" id="PTHR47354">
    <property type="entry name" value="NADH OXIDOREDUCTASE HCR"/>
    <property type="match status" value="1"/>
</dbReference>
<dbReference type="EC" id="1.17.1.-" evidence="3"/>
<dbReference type="Gene3D" id="3.40.50.80">
    <property type="entry name" value="Nucleotide-binding domain of ferredoxin-NADP reductase (FNR) module"/>
    <property type="match status" value="1"/>
</dbReference>
<organism evidence="3">
    <name type="scientific">mine drainage metagenome</name>
    <dbReference type="NCBI Taxonomy" id="410659"/>
    <lineage>
        <taxon>unclassified sequences</taxon>
        <taxon>metagenomes</taxon>
        <taxon>ecological metagenomes</taxon>
    </lineage>
</organism>
<dbReference type="EMBL" id="MLJW01000062">
    <property type="protein sequence ID" value="OIR03860.1"/>
    <property type="molecule type" value="Genomic_DNA"/>
</dbReference>
<dbReference type="InterPro" id="IPR036010">
    <property type="entry name" value="2Fe-2S_ferredoxin-like_sf"/>
</dbReference>
<name>A0A1J5SQE5_9ZZZZ</name>
<feature type="domain" description="FAD-binding FR-type" evidence="2">
    <location>
        <begin position="280"/>
        <end position="390"/>
    </location>
</feature>